<dbReference type="Proteomes" id="UP001375539">
    <property type="component" value="Unassembled WGS sequence"/>
</dbReference>
<gene>
    <name evidence="1" type="ORF">WKI58_38555</name>
</gene>
<keyword evidence="2" id="KW-1185">Reference proteome</keyword>
<evidence type="ECO:0000313" key="2">
    <source>
        <dbReference type="Proteomes" id="UP001375539"/>
    </source>
</evidence>
<evidence type="ECO:0000313" key="1">
    <source>
        <dbReference type="EMBL" id="MEJ8662295.1"/>
    </source>
</evidence>
<sequence length="91" mass="9231">MTIARERLIALAAIVLSVLVIATSVDIGRTAIEALLSGLTMYGTAVVLAAIGLSVGLGKIWKASRALVAAAVIIALVLYGIGKSVLWAVSA</sequence>
<organism evidence="1 2">
    <name type="scientific">Streptomyces pratisoli</name>
    <dbReference type="NCBI Taxonomy" id="3139917"/>
    <lineage>
        <taxon>Bacteria</taxon>
        <taxon>Bacillati</taxon>
        <taxon>Actinomycetota</taxon>
        <taxon>Actinomycetes</taxon>
        <taxon>Kitasatosporales</taxon>
        <taxon>Streptomycetaceae</taxon>
        <taxon>Streptomyces</taxon>
    </lineage>
</organism>
<proteinExistence type="predicted"/>
<reference evidence="1" key="1">
    <citation type="submission" date="2024-03" db="EMBL/GenBank/DDBJ databases">
        <title>Novel Streptomyces species of biotechnological and ecological value are a feature of Machair soil.</title>
        <authorList>
            <person name="Prole J.R."/>
            <person name="Goodfellow M."/>
            <person name="Allenby N."/>
            <person name="Ward A.C."/>
        </authorList>
    </citation>
    <scope>NUCLEOTIDE SEQUENCE</scope>
    <source>
        <strain evidence="1">MS1.AVA.4</strain>
    </source>
</reference>
<name>A0ACC6QVE2_9ACTN</name>
<dbReference type="EMBL" id="JBBKAI010000004">
    <property type="protein sequence ID" value="MEJ8662295.1"/>
    <property type="molecule type" value="Genomic_DNA"/>
</dbReference>
<comment type="caution">
    <text evidence="1">The sequence shown here is derived from an EMBL/GenBank/DDBJ whole genome shotgun (WGS) entry which is preliminary data.</text>
</comment>
<protein>
    <submittedName>
        <fullName evidence="1">Uncharacterized protein</fullName>
    </submittedName>
</protein>
<accession>A0ACC6QVE2</accession>